<evidence type="ECO:0008006" key="3">
    <source>
        <dbReference type="Google" id="ProtNLM"/>
    </source>
</evidence>
<keyword evidence="2" id="KW-1185">Reference proteome</keyword>
<accession>A0A2T4ZFB8</accession>
<reference evidence="1 2" key="1">
    <citation type="submission" date="2018-04" db="EMBL/GenBank/DDBJ databases">
        <title>Genomic Encyclopedia of Archaeal and Bacterial Type Strains, Phase II (KMG-II): from individual species to whole genera.</title>
        <authorList>
            <person name="Goeker M."/>
        </authorList>
    </citation>
    <scope>NUCLEOTIDE SEQUENCE [LARGE SCALE GENOMIC DNA]</scope>
    <source>
        <strain evidence="1 2">DSM 25521</strain>
    </source>
</reference>
<protein>
    <recommendedName>
        <fullName evidence="3">NAD(P)-binding protein</fullName>
    </recommendedName>
</protein>
<dbReference type="Gene3D" id="3.50.50.60">
    <property type="entry name" value="FAD/NAD(P)-binding domain"/>
    <property type="match status" value="1"/>
</dbReference>
<dbReference type="SUPFAM" id="SSF51905">
    <property type="entry name" value="FAD/NAD(P)-binding domain"/>
    <property type="match status" value="1"/>
</dbReference>
<evidence type="ECO:0000313" key="1">
    <source>
        <dbReference type="EMBL" id="PTM60620.1"/>
    </source>
</evidence>
<proteinExistence type="predicted"/>
<organism evidence="1 2">
    <name type="scientific">Phreatobacter oligotrophus</name>
    <dbReference type="NCBI Taxonomy" id="1122261"/>
    <lineage>
        <taxon>Bacteria</taxon>
        <taxon>Pseudomonadati</taxon>
        <taxon>Pseudomonadota</taxon>
        <taxon>Alphaproteobacteria</taxon>
        <taxon>Hyphomicrobiales</taxon>
        <taxon>Phreatobacteraceae</taxon>
        <taxon>Phreatobacter</taxon>
    </lineage>
</organism>
<name>A0A2T4ZFB8_9HYPH</name>
<dbReference type="InterPro" id="IPR036188">
    <property type="entry name" value="FAD/NAD-bd_sf"/>
</dbReference>
<gene>
    <name evidence="1" type="ORF">C8P69_1022</name>
</gene>
<dbReference type="EMBL" id="PZZL01000002">
    <property type="protein sequence ID" value="PTM60620.1"/>
    <property type="molecule type" value="Genomic_DNA"/>
</dbReference>
<dbReference type="AlphaFoldDB" id="A0A2T4ZFB8"/>
<sequence length="246" mass="25783">MAGLAAARRLAGAGCDVSIFDKSRGVGGRMATRRAEGLQFDHGAQFFTARGDGFVREVEALVGDGGAAAWGEVGYVGTPGMSAVGRAFARGLSIIPSQTVTRLDRDGARWRIASAEGYETPPEGFDGVIVATPAPQAAPILASAGIDWSGTARARYAPCWALMIAFGAIDDPIGVSLRPTDEAIAWIAADSSKPGRAAGSTTYVIHATPAWSRQHLERTPQEVAAMLLARFQLLSRRSLIGVPHPL</sequence>
<dbReference type="PANTHER" id="PTHR16128:SF5">
    <property type="entry name" value="FAD_NAD(P)-BINDING OXIDOREDUCTASE FAMILY PROTEIN"/>
    <property type="match status" value="1"/>
</dbReference>
<dbReference type="Pfam" id="PF13450">
    <property type="entry name" value="NAD_binding_8"/>
    <property type="match status" value="1"/>
</dbReference>
<dbReference type="Proteomes" id="UP000241808">
    <property type="component" value="Unassembled WGS sequence"/>
</dbReference>
<comment type="caution">
    <text evidence="1">The sequence shown here is derived from an EMBL/GenBank/DDBJ whole genome shotgun (WGS) entry which is preliminary data.</text>
</comment>
<dbReference type="PANTHER" id="PTHR16128">
    <property type="entry name" value="FAD/NAD(P)-BINDING OXIDOREDUCTASE FAMILY PROTEIN"/>
    <property type="match status" value="1"/>
</dbReference>
<evidence type="ECO:0000313" key="2">
    <source>
        <dbReference type="Proteomes" id="UP000241808"/>
    </source>
</evidence>
<dbReference type="Gene3D" id="3.90.660.10">
    <property type="match status" value="1"/>
</dbReference>